<dbReference type="Pfam" id="PF00400">
    <property type="entry name" value="WD40"/>
    <property type="match status" value="3"/>
</dbReference>
<dbReference type="EMBL" id="JAGTXO010000002">
    <property type="protein sequence ID" value="KAG8470033.1"/>
    <property type="molecule type" value="Genomic_DNA"/>
</dbReference>
<dbReference type="Gene3D" id="2.130.10.10">
    <property type="entry name" value="YVTN repeat-like/Quinoprotein amine dehydrogenase"/>
    <property type="match status" value="2"/>
</dbReference>
<dbReference type="InterPro" id="IPR001680">
    <property type="entry name" value="WD40_rpt"/>
</dbReference>
<keyword evidence="2" id="KW-0677">Repeat</keyword>
<protein>
    <submittedName>
        <fullName evidence="4">Uncharacterized protein</fullName>
    </submittedName>
</protein>
<keyword evidence="1 3" id="KW-0853">WD repeat</keyword>
<evidence type="ECO:0000313" key="4">
    <source>
        <dbReference type="EMBL" id="KAG8470033.1"/>
    </source>
</evidence>
<dbReference type="PANTHER" id="PTHR44489">
    <property type="match status" value="1"/>
</dbReference>
<comment type="caution">
    <text evidence="4">The sequence shown here is derived from an EMBL/GenBank/DDBJ whole genome shotgun (WGS) entry which is preliminary data.</text>
</comment>
<dbReference type="PROSITE" id="PS50082">
    <property type="entry name" value="WD_REPEATS_2"/>
    <property type="match status" value="3"/>
</dbReference>
<organism evidence="4 5">
    <name type="scientific">Diacronema lutheri</name>
    <name type="common">Unicellular marine alga</name>
    <name type="synonym">Monochrysis lutheri</name>
    <dbReference type="NCBI Taxonomy" id="2081491"/>
    <lineage>
        <taxon>Eukaryota</taxon>
        <taxon>Haptista</taxon>
        <taxon>Haptophyta</taxon>
        <taxon>Pavlovophyceae</taxon>
        <taxon>Pavlovales</taxon>
        <taxon>Pavlovaceae</taxon>
        <taxon>Diacronema</taxon>
    </lineage>
</organism>
<dbReference type="InterPro" id="IPR015943">
    <property type="entry name" value="WD40/YVTN_repeat-like_dom_sf"/>
</dbReference>
<dbReference type="SMART" id="SM00320">
    <property type="entry name" value="WD40"/>
    <property type="match status" value="6"/>
</dbReference>
<dbReference type="OrthoDB" id="59941at2759"/>
<dbReference type="Proteomes" id="UP000751190">
    <property type="component" value="Unassembled WGS sequence"/>
</dbReference>
<feature type="repeat" description="WD" evidence="3">
    <location>
        <begin position="134"/>
        <end position="173"/>
    </location>
</feature>
<feature type="repeat" description="WD" evidence="3">
    <location>
        <begin position="4"/>
        <end position="35"/>
    </location>
</feature>
<dbReference type="PROSITE" id="PS50294">
    <property type="entry name" value="WD_REPEATS_REGION"/>
    <property type="match status" value="3"/>
</dbReference>
<dbReference type="InterPro" id="IPR020472">
    <property type="entry name" value="WD40_PAC1"/>
</dbReference>
<feature type="repeat" description="WD" evidence="3">
    <location>
        <begin position="266"/>
        <end position="299"/>
    </location>
</feature>
<reference evidence="4" key="1">
    <citation type="submission" date="2021-05" db="EMBL/GenBank/DDBJ databases">
        <title>The genome of the haptophyte Pavlova lutheri (Diacronema luteri, Pavlovales) - a model for lipid biosynthesis in eukaryotic algae.</title>
        <authorList>
            <person name="Hulatt C.J."/>
            <person name="Posewitz M.C."/>
        </authorList>
    </citation>
    <scope>NUCLEOTIDE SEQUENCE</scope>
    <source>
        <strain evidence="4">NIVA-4/92</strain>
    </source>
</reference>
<dbReference type="InterPro" id="IPR044715">
    <property type="entry name" value="WDR86-like"/>
</dbReference>
<dbReference type="PANTHER" id="PTHR44489:SF1">
    <property type="entry name" value="ZINC FINGER CCCH DOMAIN-CONTAINING PROTEIN 63"/>
    <property type="match status" value="1"/>
</dbReference>
<proteinExistence type="predicted"/>
<dbReference type="OMA" id="LATYQCV"/>
<evidence type="ECO:0000256" key="1">
    <source>
        <dbReference type="ARBA" id="ARBA00022574"/>
    </source>
</evidence>
<dbReference type="InterPro" id="IPR036322">
    <property type="entry name" value="WD40_repeat_dom_sf"/>
</dbReference>
<keyword evidence="5" id="KW-1185">Reference proteome</keyword>
<sequence length="299" mass="32392">MATLTGHRKTVSSLACSLKRQQLFSGSADGTIRIWGWPEGNFGQAGELLVGLPVNSLMVEDDWLVAGIGNQNEPNLVRIWNMETHAQQDLVGHEGPIYVIVQGNGMLFTAGHDAGIRCWKMEPASMQFGLVGVLQGHTAPVQNVQVGGSTLFSASRDNTIKQWDLTTGQGVCSVTTAHTEFMMGLCLYDNFLFSAGLDGKVAVYNITSNLAMEFTYTVTNRERQPSPVTAIEIQSDPAGDAILITSCSDNAIKLCEVPNFERRGIILGHTQPCRALCLGPGSSFFSAGMDTTIKVWEFE</sequence>
<dbReference type="PRINTS" id="PR00320">
    <property type="entry name" value="GPROTEINBRPT"/>
</dbReference>
<evidence type="ECO:0000256" key="3">
    <source>
        <dbReference type="PROSITE-ProRule" id="PRU00221"/>
    </source>
</evidence>
<evidence type="ECO:0000256" key="2">
    <source>
        <dbReference type="ARBA" id="ARBA00022737"/>
    </source>
</evidence>
<gene>
    <name evidence="4" type="ORF">KFE25_006488</name>
</gene>
<dbReference type="AlphaFoldDB" id="A0A8J6CJK3"/>
<accession>A0A8J6CJK3</accession>
<evidence type="ECO:0000313" key="5">
    <source>
        <dbReference type="Proteomes" id="UP000751190"/>
    </source>
</evidence>
<name>A0A8J6CJK3_DIALT</name>
<dbReference type="SUPFAM" id="SSF50978">
    <property type="entry name" value="WD40 repeat-like"/>
    <property type="match status" value="1"/>
</dbReference>